<organism evidence="3 4">
    <name type="scientific">Cyphellophora europaea (strain CBS 101466)</name>
    <name type="common">Phialophora europaea</name>
    <dbReference type="NCBI Taxonomy" id="1220924"/>
    <lineage>
        <taxon>Eukaryota</taxon>
        <taxon>Fungi</taxon>
        <taxon>Dikarya</taxon>
        <taxon>Ascomycota</taxon>
        <taxon>Pezizomycotina</taxon>
        <taxon>Eurotiomycetes</taxon>
        <taxon>Chaetothyriomycetidae</taxon>
        <taxon>Chaetothyriales</taxon>
        <taxon>Cyphellophoraceae</taxon>
        <taxon>Cyphellophora</taxon>
    </lineage>
</organism>
<keyword evidence="4" id="KW-1185">Reference proteome</keyword>
<evidence type="ECO:0000313" key="3">
    <source>
        <dbReference type="EMBL" id="ETN41738.1"/>
    </source>
</evidence>
<feature type="region of interest" description="Disordered" evidence="1">
    <location>
        <begin position="1"/>
        <end position="20"/>
    </location>
</feature>
<dbReference type="InterPro" id="IPR002877">
    <property type="entry name" value="RNA_MeTrfase_FtsJ_dom"/>
</dbReference>
<dbReference type="GeneID" id="19971014"/>
<dbReference type="SUPFAM" id="SSF53335">
    <property type="entry name" value="S-adenosyl-L-methionine-dependent methyltransferases"/>
    <property type="match status" value="1"/>
</dbReference>
<dbReference type="InParanoid" id="W2S102"/>
<evidence type="ECO:0000259" key="2">
    <source>
        <dbReference type="Pfam" id="PF01728"/>
    </source>
</evidence>
<dbReference type="Proteomes" id="UP000030752">
    <property type="component" value="Unassembled WGS sequence"/>
</dbReference>
<dbReference type="RefSeq" id="XP_008716247.1">
    <property type="nucleotide sequence ID" value="XM_008718025.1"/>
</dbReference>
<dbReference type="eggNOG" id="ENOG502S5H8">
    <property type="taxonomic scope" value="Eukaryota"/>
</dbReference>
<dbReference type="OrthoDB" id="417125at2759"/>
<reference evidence="3 4" key="1">
    <citation type="submission" date="2013-03" db="EMBL/GenBank/DDBJ databases">
        <title>The Genome Sequence of Phialophora europaea CBS 101466.</title>
        <authorList>
            <consortium name="The Broad Institute Genomics Platform"/>
            <person name="Cuomo C."/>
            <person name="de Hoog S."/>
            <person name="Gorbushina A."/>
            <person name="Walker B."/>
            <person name="Young S.K."/>
            <person name="Zeng Q."/>
            <person name="Gargeya S."/>
            <person name="Fitzgerald M."/>
            <person name="Haas B."/>
            <person name="Abouelleil A."/>
            <person name="Allen A.W."/>
            <person name="Alvarado L."/>
            <person name="Arachchi H.M."/>
            <person name="Berlin A.M."/>
            <person name="Chapman S.B."/>
            <person name="Gainer-Dewar J."/>
            <person name="Goldberg J."/>
            <person name="Griggs A."/>
            <person name="Gujja S."/>
            <person name="Hansen M."/>
            <person name="Howarth C."/>
            <person name="Imamovic A."/>
            <person name="Ireland A."/>
            <person name="Larimer J."/>
            <person name="McCowan C."/>
            <person name="Murphy C."/>
            <person name="Pearson M."/>
            <person name="Poon T.W."/>
            <person name="Priest M."/>
            <person name="Roberts A."/>
            <person name="Saif S."/>
            <person name="Shea T."/>
            <person name="Sisk P."/>
            <person name="Sykes S."/>
            <person name="Wortman J."/>
            <person name="Nusbaum C."/>
            <person name="Birren B."/>
        </authorList>
    </citation>
    <scope>NUCLEOTIDE SEQUENCE [LARGE SCALE GENOMIC DNA]</scope>
    <source>
        <strain evidence="3 4">CBS 101466</strain>
    </source>
</reference>
<dbReference type="GO" id="GO:0008168">
    <property type="term" value="F:methyltransferase activity"/>
    <property type="evidence" value="ECO:0007669"/>
    <property type="project" value="InterPro"/>
</dbReference>
<proteinExistence type="predicted"/>
<dbReference type="InterPro" id="IPR029063">
    <property type="entry name" value="SAM-dependent_MTases_sf"/>
</dbReference>
<dbReference type="HOGENOM" id="CLU_043071_0_0_1"/>
<dbReference type="Gene3D" id="3.40.50.150">
    <property type="entry name" value="Vaccinia Virus protein VP39"/>
    <property type="match status" value="1"/>
</dbReference>
<gene>
    <name evidence="3" type="ORF">HMPREF1541_03675</name>
</gene>
<accession>W2S102</accession>
<dbReference type="AlphaFoldDB" id="W2S102"/>
<name>W2S102_CYPE1</name>
<sequence>MNLVPQVSADEVATRPDKTTNSESIWAKTAVTAYLREHVKEFCYLGELRAKGWANPQGDEHFRNQRKNADKADTKTARYFYGMMKAIAKQLHDKTGAFQIYPQGHPIDVLDLCMAPGGFVSFVLETQRVAIARGFSLPVEQGGHEVLVESDKLDVTFTDITMLGGDMGVIEADIPSAHPDAGDFRLQKLLTDGDKFDLVFCDGQVLRTHQRSPWREAREARRLSLVQLSLGLEHVRPGGTIVILLHKLEAWENLQLLQKLHQFSEVQLFKSPKYHATRSSFYAVATKIQSNHPLAVHMVATWKQQWKVATFGTAEEYRQAVQENGSDAAAVLEVFGKAYVQMGRHIWATQATALSKAPYIR</sequence>
<dbReference type="Pfam" id="PF01728">
    <property type="entry name" value="FtsJ"/>
    <property type="match status" value="1"/>
</dbReference>
<dbReference type="VEuPathDB" id="FungiDB:HMPREF1541_03675"/>
<feature type="domain" description="Ribosomal RNA methyltransferase FtsJ" evidence="2">
    <location>
        <begin position="96"/>
        <end position="286"/>
    </location>
</feature>
<dbReference type="GO" id="GO:0032259">
    <property type="term" value="P:methylation"/>
    <property type="evidence" value="ECO:0007669"/>
    <property type="project" value="InterPro"/>
</dbReference>
<dbReference type="EMBL" id="KB822719">
    <property type="protein sequence ID" value="ETN41738.1"/>
    <property type="molecule type" value="Genomic_DNA"/>
</dbReference>
<evidence type="ECO:0000256" key="1">
    <source>
        <dbReference type="SAM" id="MobiDB-lite"/>
    </source>
</evidence>
<dbReference type="STRING" id="1220924.W2S102"/>
<evidence type="ECO:0000313" key="4">
    <source>
        <dbReference type="Proteomes" id="UP000030752"/>
    </source>
</evidence>
<protein>
    <recommendedName>
        <fullName evidence="2">Ribosomal RNA methyltransferase FtsJ domain-containing protein</fullName>
    </recommendedName>
</protein>